<dbReference type="OrthoDB" id="9771171at2"/>
<dbReference type="InterPro" id="IPR005119">
    <property type="entry name" value="LysR_subst-bd"/>
</dbReference>
<feature type="domain" description="LysR substrate-binding" evidence="1">
    <location>
        <begin position="5"/>
        <end position="124"/>
    </location>
</feature>
<name>A0A220VFB1_9GAMM</name>
<reference evidence="2 3" key="1">
    <citation type="journal article" date="2016" name="Int. J. Syst. Evol. Microbiol.">
        <title>Paraphotobacterium marinum gen. nov., sp. nov., a member of the family Vibrionaceae, isolated from surface seawater.</title>
        <authorList>
            <person name="Huang Z."/>
            <person name="Dong C."/>
            <person name="Shao Z."/>
        </authorList>
    </citation>
    <scope>NUCLEOTIDE SEQUENCE [LARGE SCALE GENOMIC DNA]</scope>
    <source>
        <strain evidence="2 3">NSCS20N07D</strain>
    </source>
</reference>
<accession>A0A220VFB1</accession>
<keyword evidence="3" id="KW-1185">Reference proteome</keyword>
<evidence type="ECO:0000313" key="3">
    <source>
        <dbReference type="Proteomes" id="UP000242175"/>
    </source>
</evidence>
<dbReference type="KEGG" id="pmai:CF386_08225"/>
<evidence type="ECO:0000259" key="1">
    <source>
        <dbReference type="Pfam" id="PF03466"/>
    </source>
</evidence>
<dbReference type="SUPFAM" id="SSF53850">
    <property type="entry name" value="Periplasmic binding protein-like II"/>
    <property type="match status" value="1"/>
</dbReference>
<gene>
    <name evidence="2" type="ORF">CF386_08225</name>
</gene>
<evidence type="ECO:0000313" key="2">
    <source>
        <dbReference type="EMBL" id="ASK79045.1"/>
    </source>
</evidence>
<dbReference type="Gene3D" id="3.40.190.10">
    <property type="entry name" value="Periplasmic binding protein-like II"/>
    <property type="match status" value="1"/>
</dbReference>
<dbReference type="Pfam" id="PF03466">
    <property type="entry name" value="LysR_substrate"/>
    <property type="match status" value="1"/>
</dbReference>
<dbReference type="RefSeq" id="WP_089073953.1">
    <property type="nucleotide sequence ID" value="NZ_CP022356.1"/>
</dbReference>
<sequence>MSSFAHPLANKKQLQLNDLSDEVFIEIDTLTHFKEEMEAFKRKYQMNTKKNNRIKIKGREALFKAVSANLGVSLLPWFIVRDYVLENKMKILNIEKNTFTANYSYYLNEIDHQKEYVINFLEMISLNAATLN</sequence>
<organism evidence="2 3">
    <name type="scientific">Paraphotobacterium marinum</name>
    <dbReference type="NCBI Taxonomy" id="1755811"/>
    <lineage>
        <taxon>Bacteria</taxon>
        <taxon>Pseudomonadati</taxon>
        <taxon>Pseudomonadota</taxon>
        <taxon>Gammaproteobacteria</taxon>
        <taxon>Vibrionales</taxon>
        <taxon>Vibrionaceae</taxon>
        <taxon>Paraphotobacterium</taxon>
    </lineage>
</organism>
<proteinExistence type="predicted"/>
<dbReference type="Proteomes" id="UP000242175">
    <property type="component" value="Chromosome small"/>
</dbReference>
<protein>
    <recommendedName>
        <fullName evidence="1">LysR substrate-binding domain-containing protein</fullName>
    </recommendedName>
</protein>
<dbReference type="AlphaFoldDB" id="A0A220VFB1"/>
<dbReference type="EMBL" id="CP022356">
    <property type="protein sequence ID" value="ASK79045.1"/>
    <property type="molecule type" value="Genomic_DNA"/>
</dbReference>